<keyword evidence="1" id="KW-1185">Reference proteome</keyword>
<sequence>MMFYKIHFSGEELILPNFLVTAISCKELNFDVPGKSKLKTSFFDVLFDVIQSRHGLYPSSSQLYQLAHEVMLCFPNVKPTHGNGSEFLVHAFKEKLNQVRQPLVINGI</sequence>
<organism evidence="1 2">
    <name type="scientific">Hydra vulgaris</name>
    <name type="common">Hydra</name>
    <name type="synonym">Hydra attenuata</name>
    <dbReference type="NCBI Taxonomy" id="6087"/>
    <lineage>
        <taxon>Eukaryota</taxon>
        <taxon>Metazoa</taxon>
        <taxon>Cnidaria</taxon>
        <taxon>Hydrozoa</taxon>
        <taxon>Hydroidolina</taxon>
        <taxon>Anthoathecata</taxon>
        <taxon>Aplanulata</taxon>
        <taxon>Hydridae</taxon>
        <taxon>Hydra</taxon>
    </lineage>
</organism>
<name>A0ABM4CJ93_HYDVU</name>
<dbReference type="PROSITE" id="PS51257">
    <property type="entry name" value="PROKAR_LIPOPROTEIN"/>
    <property type="match status" value="1"/>
</dbReference>
<evidence type="ECO:0000313" key="2">
    <source>
        <dbReference type="RefSeq" id="XP_065661816.1"/>
    </source>
</evidence>
<gene>
    <name evidence="2" type="primary">LOC136084795</name>
</gene>
<dbReference type="RefSeq" id="XP_065661816.1">
    <property type="nucleotide sequence ID" value="XM_065805744.1"/>
</dbReference>
<dbReference type="Proteomes" id="UP001652625">
    <property type="component" value="Chromosome 09"/>
</dbReference>
<dbReference type="GeneID" id="136084795"/>
<accession>A0ABM4CJ93</accession>
<protein>
    <submittedName>
        <fullName evidence="2">Uncharacterized protein LOC136084795 isoform X1</fullName>
    </submittedName>
</protein>
<evidence type="ECO:0000313" key="1">
    <source>
        <dbReference type="Proteomes" id="UP001652625"/>
    </source>
</evidence>
<proteinExistence type="predicted"/>
<reference evidence="2" key="1">
    <citation type="submission" date="2025-08" db="UniProtKB">
        <authorList>
            <consortium name="RefSeq"/>
        </authorList>
    </citation>
    <scope>IDENTIFICATION</scope>
</reference>